<keyword evidence="4" id="KW-0539">Nucleus</keyword>
<evidence type="ECO:0000313" key="7">
    <source>
        <dbReference type="Proteomes" id="UP000179807"/>
    </source>
</evidence>
<evidence type="ECO:0000313" key="6">
    <source>
        <dbReference type="EMBL" id="OHT04112.1"/>
    </source>
</evidence>
<dbReference type="SMART" id="SM00320">
    <property type="entry name" value="WD40"/>
    <property type="match status" value="5"/>
</dbReference>
<evidence type="ECO:0000256" key="2">
    <source>
        <dbReference type="ARBA" id="ARBA00022574"/>
    </source>
</evidence>
<dbReference type="Gene3D" id="2.130.10.10">
    <property type="entry name" value="YVTN repeat-like/Quinoprotein amine dehydrogenase"/>
    <property type="match status" value="3"/>
</dbReference>
<keyword evidence="3" id="KW-0677">Repeat</keyword>
<dbReference type="PROSITE" id="PS50294">
    <property type="entry name" value="WD_REPEATS_REGION"/>
    <property type="match status" value="1"/>
</dbReference>
<dbReference type="InterPro" id="IPR011047">
    <property type="entry name" value="Quinoprotein_ADH-like_sf"/>
</dbReference>
<evidence type="ECO:0000256" key="1">
    <source>
        <dbReference type="ARBA" id="ARBA00004123"/>
    </source>
</evidence>
<comment type="subcellular location">
    <subcellularLocation>
        <location evidence="1">Nucleus</location>
    </subcellularLocation>
</comment>
<dbReference type="Pfam" id="PF00400">
    <property type="entry name" value="WD40"/>
    <property type="match status" value="2"/>
</dbReference>
<evidence type="ECO:0000256" key="5">
    <source>
        <dbReference type="PROSITE-ProRule" id="PRU00221"/>
    </source>
</evidence>
<dbReference type="OrthoDB" id="6262491at2759"/>
<dbReference type="PROSITE" id="PS50082">
    <property type="entry name" value="WD_REPEATS_2"/>
    <property type="match status" value="2"/>
</dbReference>
<keyword evidence="7" id="KW-1185">Reference proteome</keyword>
<dbReference type="InterPro" id="IPR036322">
    <property type="entry name" value="WD40_repeat_dom_sf"/>
</dbReference>
<dbReference type="SUPFAM" id="SSF50978">
    <property type="entry name" value="WD40 repeat-like"/>
    <property type="match status" value="1"/>
</dbReference>
<dbReference type="InterPro" id="IPR015943">
    <property type="entry name" value="WD40/YVTN_repeat-like_dom_sf"/>
</dbReference>
<feature type="repeat" description="WD" evidence="5">
    <location>
        <begin position="47"/>
        <end position="78"/>
    </location>
</feature>
<proteinExistence type="predicted"/>
<dbReference type="PANTHER" id="PTHR19848:SF0">
    <property type="entry name" value="NOTCHLESS PROTEIN HOMOLOG 1"/>
    <property type="match status" value="1"/>
</dbReference>
<evidence type="ECO:0000256" key="3">
    <source>
        <dbReference type="ARBA" id="ARBA00022737"/>
    </source>
</evidence>
<reference evidence="6" key="1">
    <citation type="submission" date="2016-10" db="EMBL/GenBank/DDBJ databases">
        <authorList>
            <person name="Benchimol M."/>
            <person name="Almeida L.G."/>
            <person name="Vasconcelos A.T."/>
            <person name="Perreira-Neves A."/>
            <person name="Rosa I.A."/>
            <person name="Tasca T."/>
            <person name="Bogo M.R."/>
            <person name="de Souza W."/>
        </authorList>
    </citation>
    <scope>NUCLEOTIDE SEQUENCE [LARGE SCALE GENOMIC DNA]</scope>
    <source>
        <strain evidence="6">K</strain>
    </source>
</reference>
<dbReference type="GeneID" id="94827786"/>
<comment type="caution">
    <text evidence="6">The sequence shown here is derived from an EMBL/GenBank/DDBJ whole genome shotgun (WGS) entry which is preliminary data.</text>
</comment>
<dbReference type="Proteomes" id="UP000179807">
    <property type="component" value="Unassembled WGS sequence"/>
</dbReference>
<dbReference type="SUPFAM" id="SSF50998">
    <property type="entry name" value="Quinoprotein alcohol dehydrogenase-like"/>
    <property type="match status" value="1"/>
</dbReference>
<evidence type="ECO:0008006" key="8">
    <source>
        <dbReference type="Google" id="ProtNLM"/>
    </source>
</evidence>
<dbReference type="VEuPathDB" id="TrichDB:TRFO_06415"/>
<protein>
    <recommendedName>
        <fullName evidence="8">WD repeat protein</fullName>
    </recommendedName>
</protein>
<accession>A0A1J4K056</accession>
<feature type="repeat" description="WD" evidence="5">
    <location>
        <begin position="625"/>
        <end position="657"/>
    </location>
</feature>
<dbReference type="PANTHER" id="PTHR19848">
    <property type="entry name" value="WD40 REPEAT PROTEIN"/>
    <property type="match status" value="1"/>
</dbReference>
<sequence length="750" mass="85498">MSWVLKQVFPVNQFRVYAINGVDLFVANDDFAIRHWNVLSKEVVGILRGHKGKITDLEYSEELKVLFSTSIDGYLLCWYNGNLIAQFINKERRSDCFGSPLHSVTFYPRTNQIIVGAVGELIIFQFNWEAVQQAHDRHEILILKPFNRMKLHRDVIHRSMCAGDKLITASLDRTIGYSRLDSLSVNKVLPLNQKQAICNFTYDAREELVFIGTIDGKIHAVTRDGLLIQRDSIGYECGVVSLAVDHSIGLLWAVMDCGDIRLLDLHNFTTDLTDYFDTHRERPIIGVEKHRFFGVHYDKKSRSMFAFCNDHYIFEFKFDESAARVTFLTNSPMHSLTVVDYYGIQKVDAQGVKDLLAGEEHLKVGKYIFGGDRKLQIYLQRSRFQYDLVHTIKAKSHTTAVAFSNRFFVFGDDKGYFYCIKVANMQMCELSNPLKSAISSIHITNTHIILTTLSGDWGMFSLELFPEPLEETTGRELAHNGAINDSVFDESTGTLLTVGTDGMLKQWKLSDHVSKGLNHQSSNLFLTENDQVLSESSVADMRKFGEVLNIRWAKKADRWVTVHSDSQIRVWTTDILNIRLLITIPCGGCHISALALDDPDVILAAVDDKTVRCFAMATGELVRTYTGHKDIICNLYSHPDTDYYVSTSWDGAVKIWSKCDLKIPKISSSIYSNASSKRTDKNAYRRKARPATAITKPKSAVVYQPISLYEKRKQEIERRRRRERAEFEAKMRSPVAKELQSIAKTLLEHM</sequence>
<name>A0A1J4K056_9EUKA</name>
<dbReference type="GO" id="GO:0005730">
    <property type="term" value="C:nucleolus"/>
    <property type="evidence" value="ECO:0007669"/>
    <property type="project" value="TreeGrafter"/>
</dbReference>
<evidence type="ECO:0000256" key="4">
    <source>
        <dbReference type="ARBA" id="ARBA00023242"/>
    </source>
</evidence>
<organism evidence="6 7">
    <name type="scientific">Tritrichomonas foetus</name>
    <dbReference type="NCBI Taxonomy" id="1144522"/>
    <lineage>
        <taxon>Eukaryota</taxon>
        <taxon>Metamonada</taxon>
        <taxon>Parabasalia</taxon>
        <taxon>Tritrichomonadida</taxon>
        <taxon>Tritrichomonadidae</taxon>
        <taxon>Tritrichomonas</taxon>
    </lineage>
</organism>
<keyword evidence="2 5" id="KW-0853">WD repeat</keyword>
<dbReference type="RefSeq" id="XP_068357248.1">
    <property type="nucleotide sequence ID" value="XM_068493082.1"/>
</dbReference>
<dbReference type="InterPro" id="IPR001680">
    <property type="entry name" value="WD40_rpt"/>
</dbReference>
<dbReference type="GO" id="GO:0000027">
    <property type="term" value="P:ribosomal large subunit assembly"/>
    <property type="evidence" value="ECO:0007669"/>
    <property type="project" value="TreeGrafter"/>
</dbReference>
<dbReference type="AlphaFoldDB" id="A0A1J4K056"/>
<dbReference type="EMBL" id="MLAK01000804">
    <property type="protein sequence ID" value="OHT04112.1"/>
    <property type="molecule type" value="Genomic_DNA"/>
</dbReference>
<gene>
    <name evidence="6" type="ORF">TRFO_06415</name>
</gene>